<feature type="domain" description="PAS" evidence="4">
    <location>
        <begin position="298"/>
        <end position="371"/>
    </location>
</feature>
<dbReference type="Pfam" id="PF00989">
    <property type="entry name" value="PAS"/>
    <property type="match status" value="1"/>
</dbReference>
<sequence>MRAKKRGEHSVLNDNKLRQNPHAFISILVVNSDSTALDALLTCLEDAQYQTIHAVDSAQKALRLLRHQPIDLLIVDVDTPDLDGWRLSRLVRSGILHCRADMPIIITAHTWCERIAEVTAREYGINQLVPLDHLHRLPGVIAQLSQGPQHSTRKPRLLVIEDEPDTSDLIKRVLATNFDIQVADQGDTGLHAWREGRHDLVLLDVMLPKLSGRDILIDIQATDPNQPVVIMTAHTTIDQAEELMLLGAVDFLPKPFRADQLRRVCDIAIHREDFLVSNAQFAARVKSLEARELAFRQLYENHHQLLNDLQSVVMELDLDFRIHYLNHAWETMFGFRVGDCIGQKLDHFIAPEDISQFALFKNKIRKALQQKKPCPEIELCFSTSRHQRLWAQLKISRSTKTADHTNLTVCLDNVTERRESQEQLKYLAMHDSLTGLYNRHFFETTLAQLTADSVRTSTQHALIYVDLDHFKVINDTFGHQKGDEVLRDMSQLLSQQIRGTDILCRLGGDEFAILMRDISSSEAREFALSVQAIVAAFSFPLQEQQINLGSSIGMSLIDGSTHNPEEHLMRADIALYVAKGRGRNLIHLYNPLDSESDELRHSINMSQKVRKAIVEDRIALYFQPIVDVKAERVSYYEALVRLREPDGKIIGPCNFIPALEASGEMHLLDRWIIKLAIRHLRDYPALNHVAINLSAQAFKDEQLMPTILANLEETGVDPTRITFELTESASLFNLHITQRVIAELHKLGCSFSVDDFGSGFSSFAYLKDLPADYIKLDGSFIQNLDCDEIDQTLVKSMIQVIQTLGKKAVAEYVENQAILDILKVMGVDFVQGYFIGHPLTPEEITAAKHQSN</sequence>
<evidence type="ECO:0000259" key="4">
    <source>
        <dbReference type="PROSITE" id="PS50112"/>
    </source>
</evidence>
<dbReference type="PANTHER" id="PTHR44757">
    <property type="entry name" value="DIGUANYLATE CYCLASE DGCP"/>
    <property type="match status" value="1"/>
</dbReference>
<dbReference type="GO" id="GO:0016301">
    <property type="term" value="F:kinase activity"/>
    <property type="evidence" value="ECO:0007669"/>
    <property type="project" value="UniProtKB-KW"/>
</dbReference>
<dbReference type="InterPro" id="IPR001789">
    <property type="entry name" value="Sig_transdc_resp-reg_receiver"/>
</dbReference>
<keyword evidence="7" id="KW-0418">Kinase</keyword>
<proteinExistence type="predicted"/>
<dbReference type="CDD" id="cd00156">
    <property type="entry name" value="REC"/>
    <property type="match status" value="1"/>
</dbReference>
<dbReference type="SMART" id="SM00267">
    <property type="entry name" value="GGDEF"/>
    <property type="match status" value="1"/>
</dbReference>
<dbReference type="PROSITE" id="PS50887">
    <property type="entry name" value="GGDEF"/>
    <property type="match status" value="1"/>
</dbReference>
<dbReference type="Gene3D" id="3.30.70.270">
    <property type="match status" value="1"/>
</dbReference>
<dbReference type="InterPro" id="IPR035919">
    <property type="entry name" value="EAL_sf"/>
</dbReference>
<dbReference type="InterPro" id="IPR013767">
    <property type="entry name" value="PAS_fold"/>
</dbReference>
<dbReference type="NCBIfam" id="TIGR00229">
    <property type="entry name" value="sensory_box"/>
    <property type="match status" value="1"/>
</dbReference>
<dbReference type="EMBL" id="NHNI01000003">
    <property type="protein sequence ID" value="OZY83870.1"/>
    <property type="molecule type" value="Genomic_DNA"/>
</dbReference>
<dbReference type="Gene3D" id="3.20.20.450">
    <property type="entry name" value="EAL domain"/>
    <property type="match status" value="1"/>
</dbReference>
<accession>A0A266Q200</accession>
<comment type="caution">
    <text evidence="7">The sequence shown here is derived from an EMBL/GenBank/DDBJ whole genome shotgun (WGS) entry which is preliminary data.</text>
</comment>
<name>A0A266Q200_9GAMM</name>
<evidence type="ECO:0000313" key="7">
    <source>
        <dbReference type="EMBL" id="OZY83870.1"/>
    </source>
</evidence>
<evidence type="ECO:0000259" key="3">
    <source>
        <dbReference type="PROSITE" id="PS50110"/>
    </source>
</evidence>
<keyword evidence="2" id="KW-0597">Phosphoprotein</keyword>
<dbReference type="InterPro" id="IPR000014">
    <property type="entry name" value="PAS"/>
</dbReference>
<dbReference type="SMART" id="SM00448">
    <property type="entry name" value="REC"/>
    <property type="match status" value="2"/>
</dbReference>
<evidence type="ECO:0000256" key="1">
    <source>
        <dbReference type="ARBA" id="ARBA00001946"/>
    </source>
</evidence>
<feature type="modified residue" description="4-aspartylphosphate" evidence="2">
    <location>
        <position position="76"/>
    </location>
</feature>
<evidence type="ECO:0000259" key="5">
    <source>
        <dbReference type="PROSITE" id="PS50883"/>
    </source>
</evidence>
<feature type="domain" description="Response regulatory" evidence="3">
    <location>
        <begin position="26"/>
        <end position="141"/>
    </location>
</feature>
<dbReference type="PANTHER" id="PTHR44757:SF4">
    <property type="entry name" value="DIGUANYLATE CYCLASE DGCE-RELATED"/>
    <property type="match status" value="1"/>
</dbReference>
<dbReference type="InterPro" id="IPR029787">
    <property type="entry name" value="Nucleotide_cyclase"/>
</dbReference>
<evidence type="ECO:0000259" key="6">
    <source>
        <dbReference type="PROSITE" id="PS50887"/>
    </source>
</evidence>
<dbReference type="InterPro" id="IPR035965">
    <property type="entry name" value="PAS-like_dom_sf"/>
</dbReference>
<dbReference type="InterPro" id="IPR000160">
    <property type="entry name" value="GGDEF_dom"/>
</dbReference>
<dbReference type="SMART" id="SM00091">
    <property type="entry name" value="PAS"/>
    <property type="match status" value="1"/>
</dbReference>
<dbReference type="Pfam" id="PF00072">
    <property type="entry name" value="Response_reg"/>
    <property type="match status" value="2"/>
</dbReference>
<comment type="cofactor">
    <cofactor evidence="1">
        <name>Mg(2+)</name>
        <dbReference type="ChEBI" id="CHEBI:18420"/>
    </cofactor>
</comment>
<dbReference type="Gene3D" id="3.40.50.2300">
    <property type="match status" value="2"/>
</dbReference>
<dbReference type="InterPro" id="IPR043128">
    <property type="entry name" value="Rev_trsase/Diguanyl_cyclase"/>
</dbReference>
<dbReference type="InterPro" id="IPR011006">
    <property type="entry name" value="CheY-like_superfamily"/>
</dbReference>
<protein>
    <submittedName>
        <fullName evidence="7">Histidine kinase</fullName>
    </submittedName>
</protein>
<keyword evidence="7" id="KW-0808">Transferase</keyword>
<dbReference type="SMART" id="SM00052">
    <property type="entry name" value="EAL"/>
    <property type="match status" value="1"/>
</dbReference>
<organism evidence="7 8">
    <name type="scientific">Cellvibrio mixtus</name>
    <dbReference type="NCBI Taxonomy" id="39650"/>
    <lineage>
        <taxon>Bacteria</taxon>
        <taxon>Pseudomonadati</taxon>
        <taxon>Pseudomonadota</taxon>
        <taxon>Gammaproteobacteria</taxon>
        <taxon>Cellvibrionales</taxon>
        <taxon>Cellvibrionaceae</taxon>
        <taxon>Cellvibrio</taxon>
    </lineage>
</organism>
<feature type="domain" description="GGDEF" evidence="6">
    <location>
        <begin position="458"/>
        <end position="591"/>
    </location>
</feature>
<feature type="modified residue" description="4-aspartylphosphate" evidence="2">
    <location>
        <position position="204"/>
    </location>
</feature>
<dbReference type="Pfam" id="PF00563">
    <property type="entry name" value="EAL"/>
    <property type="match status" value="1"/>
</dbReference>
<dbReference type="Pfam" id="PF00990">
    <property type="entry name" value="GGDEF"/>
    <property type="match status" value="1"/>
</dbReference>
<dbReference type="PROSITE" id="PS50110">
    <property type="entry name" value="RESPONSE_REGULATORY"/>
    <property type="match status" value="2"/>
</dbReference>
<feature type="domain" description="Response regulatory" evidence="3">
    <location>
        <begin position="156"/>
        <end position="269"/>
    </location>
</feature>
<evidence type="ECO:0000313" key="8">
    <source>
        <dbReference type="Proteomes" id="UP000216101"/>
    </source>
</evidence>
<dbReference type="InterPro" id="IPR001633">
    <property type="entry name" value="EAL_dom"/>
</dbReference>
<dbReference type="CDD" id="cd01948">
    <property type="entry name" value="EAL"/>
    <property type="match status" value="1"/>
</dbReference>
<dbReference type="PROSITE" id="PS50883">
    <property type="entry name" value="EAL"/>
    <property type="match status" value="1"/>
</dbReference>
<dbReference type="SUPFAM" id="SSF141868">
    <property type="entry name" value="EAL domain-like"/>
    <property type="match status" value="1"/>
</dbReference>
<dbReference type="STRING" id="1209072.GCA_000766945_03166"/>
<evidence type="ECO:0000256" key="2">
    <source>
        <dbReference type="PROSITE-ProRule" id="PRU00169"/>
    </source>
</evidence>
<dbReference type="Proteomes" id="UP000216101">
    <property type="component" value="Unassembled WGS sequence"/>
</dbReference>
<gene>
    <name evidence="7" type="ORF">CBP51_18830</name>
</gene>
<dbReference type="SUPFAM" id="SSF55785">
    <property type="entry name" value="PYP-like sensor domain (PAS domain)"/>
    <property type="match status" value="1"/>
</dbReference>
<keyword evidence="8" id="KW-1185">Reference proteome</keyword>
<dbReference type="PROSITE" id="PS50112">
    <property type="entry name" value="PAS"/>
    <property type="match status" value="1"/>
</dbReference>
<reference evidence="8" key="1">
    <citation type="submission" date="2017-05" db="EMBL/GenBank/DDBJ databases">
        <authorList>
            <person name="Barney B.M."/>
        </authorList>
    </citation>
    <scope>NUCLEOTIDE SEQUENCE [LARGE SCALE GENOMIC DNA]</scope>
    <source>
        <strain evidence="8">PSBB022</strain>
    </source>
</reference>
<dbReference type="GO" id="GO:0000160">
    <property type="term" value="P:phosphorelay signal transduction system"/>
    <property type="evidence" value="ECO:0007669"/>
    <property type="project" value="InterPro"/>
</dbReference>
<dbReference type="SUPFAM" id="SSF55073">
    <property type="entry name" value="Nucleotide cyclase"/>
    <property type="match status" value="1"/>
</dbReference>
<dbReference type="SUPFAM" id="SSF52172">
    <property type="entry name" value="CheY-like"/>
    <property type="match status" value="2"/>
</dbReference>
<dbReference type="CDD" id="cd00130">
    <property type="entry name" value="PAS"/>
    <property type="match status" value="1"/>
</dbReference>
<dbReference type="InterPro" id="IPR052155">
    <property type="entry name" value="Biofilm_reg_signaling"/>
</dbReference>
<feature type="domain" description="EAL" evidence="5">
    <location>
        <begin position="602"/>
        <end position="852"/>
    </location>
</feature>
<dbReference type="NCBIfam" id="TIGR00254">
    <property type="entry name" value="GGDEF"/>
    <property type="match status" value="1"/>
</dbReference>
<dbReference type="Gene3D" id="3.30.450.20">
    <property type="entry name" value="PAS domain"/>
    <property type="match status" value="1"/>
</dbReference>
<dbReference type="CDD" id="cd01949">
    <property type="entry name" value="GGDEF"/>
    <property type="match status" value="1"/>
</dbReference>
<dbReference type="FunFam" id="3.30.70.270:FF:000001">
    <property type="entry name" value="Diguanylate cyclase domain protein"/>
    <property type="match status" value="1"/>
</dbReference>
<dbReference type="AlphaFoldDB" id="A0A266Q200"/>
<dbReference type="GO" id="GO:0006355">
    <property type="term" value="P:regulation of DNA-templated transcription"/>
    <property type="evidence" value="ECO:0007669"/>
    <property type="project" value="InterPro"/>
</dbReference>